<dbReference type="InterPro" id="IPR052544">
    <property type="entry name" value="Bacteriocin_Proc_Enz"/>
</dbReference>
<dbReference type="CDD" id="cd02142">
    <property type="entry name" value="McbC_SagB-like_oxidoreductase"/>
    <property type="match status" value="1"/>
</dbReference>
<evidence type="ECO:0000259" key="1">
    <source>
        <dbReference type="Pfam" id="PF00881"/>
    </source>
</evidence>
<dbReference type="OrthoDB" id="10206at2157"/>
<organism evidence="2 3">
    <name type="scientific">Pyrobaculum ferrireducens</name>
    <dbReference type="NCBI Taxonomy" id="1104324"/>
    <lineage>
        <taxon>Archaea</taxon>
        <taxon>Thermoproteota</taxon>
        <taxon>Thermoprotei</taxon>
        <taxon>Thermoproteales</taxon>
        <taxon>Thermoproteaceae</taxon>
        <taxon>Pyrobaculum</taxon>
    </lineage>
</organism>
<dbReference type="InterPro" id="IPR020051">
    <property type="entry name" value="SagB-type_dehydrogenase"/>
</dbReference>
<evidence type="ECO:0000313" key="3">
    <source>
        <dbReference type="Proteomes" id="UP000005867"/>
    </source>
</evidence>
<dbReference type="HOGENOM" id="CLU_059362_3_1_2"/>
<proteinExistence type="predicted"/>
<feature type="domain" description="Nitroreductase" evidence="1">
    <location>
        <begin position="70"/>
        <end position="253"/>
    </location>
</feature>
<sequence>MLRRGFLKFLVATPLGRFLSGVLAASTSSLAIYFHVSHTDVKRGAAGGERVIALPYPRLRGSVSVEEALANRRSVREFREEPLTLEELGQILWAAYGISEVTYGLRTAPSAGAQYPLELYAVVGERGVEAQGGFLTPGVYHYDPHAHTISLRKEGDYRRELYHAALDQIWVLTAPVSLVFTAVYSRTARVYGERGRVRYVPMDLGHAGQNVYLQATAMGLGTVAVGAFYDEEVARILDLPAEETPLYIMPIGRPLTRYRLAEDELVRYFERRRRR</sequence>
<protein>
    <submittedName>
        <fullName evidence="2">Nitroreductase</fullName>
    </submittedName>
</protein>
<dbReference type="RefSeq" id="WP_014287867.1">
    <property type="nucleotide sequence ID" value="NC_016645.1"/>
</dbReference>
<dbReference type="PANTHER" id="PTHR43745">
    <property type="entry name" value="NITROREDUCTASE MJ1384-RELATED"/>
    <property type="match status" value="1"/>
</dbReference>
<dbReference type="InterPro" id="IPR000415">
    <property type="entry name" value="Nitroreductase-like"/>
</dbReference>
<dbReference type="EMBL" id="CP003098">
    <property type="protein sequence ID" value="AET32039.1"/>
    <property type="molecule type" value="Genomic_DNA"/>
</dbReference>
<dbReference type="GO" id="GO:0016491">
    <property type="term" value="F:oxidoreductase activity"/>
    <property type="evidence" value="ECO:0007669"/>
    <property type="project" value="InterPro"/>
</dbReference>
<dbReference type="AlphaFoldDB" id="G7VHD6"/>
<dbReference type="BioCyc" id="PSP1104324:GJSN-577-MONOMER"/>
<dbReference type="eggNOG" id="arCOG00288">
    <property type="taxonomic scope" value="Archaea"/>
</dbReference>
<dbReference type="Gene3D" id="3.40.109.10">
    <property type="entry name" value="NADH Oxidase"/>
    <property type="match status" value="1"/>
</dbReference>
<dbReference type="GeneID" id="11594853"/>
<keyword evidence="3" id="KW-1185">Reference proteome</keyword>
<dbReference type="NCBIfam" id="TIGR03605">
    <property type="entry name" value="antibiot_sagB"/>
    <property type="match status" value="1"/>
</dbReference>
<dbReference type="KEGG" id="pyr:P186_0587"/>
<dbReference type="Proteomes" id="UP000005867">
    <property type="component" value="Chromosome"/>
</dbReference>
<dbReference type="SUPFAM" id="SSF55469">
    <property type="entry name" value="FMN-dependent nitroreductase-like"/>
    <property type="match status" value="1"/>
</dbReference>
<dbReference type="Pfam" id="PF00881">
    <property type="entry name" value="Nitroreductase"/>
    <property type="match status" value="1"/>
</dbReference>
<dbReference type="PANTHER" id="PTHR43745:SF2">
    <property type="entry name" value="NITROREDUCTASE MJ1384-RELATED"/>
    <property type="match status" value="1"/>
</dbReference>
<name>G7VHD6_9CREN</name>
<evidence type="ECO:0000313" key="2">
    <source>
        <dbReference type="EMBL" id="AET32039.1"/>
    </source>
</evidence>
<reference evidence="2 3" key="1">
    <citation type="journal article" date="2012" name="J. Bacteriol.">
        <title>Complete genome sequence of strain 1860, a crenarchaeon of the genus pyrobaculum able to grow with various electron acceptors.</title>
        <authorList>
            <person name="Mardanov A.V."/>
            <person name="Gumerov V.M."/>
            <person name="Slobodkina G.B."/>
            <person name="Beletsky A.V."/>
            <person name="Bonch-Osmolovskaya E.A."/>
            <person name="Ravin N.V."/>
            <person name="Skryabin K.G."/>
        </authorList>
    </citation>
    <scope>NUCLEOTIDE SEQUENCE [LARGE SCALE GENOMIC DNA]</scope>
    <source>
        <strain evidence="2 3">1860</strain>
    </source>
</reference>
<gene>
    <name evidence="2" type="ORF">P186_0587</name>
</gene>
<accession>G7VHD6</accession>
<dbReference type="STRING" id="1104324.P186_0587"/>
<dbReference type="InterPro" id="IPR029479">
    <property type="entry name" value="Nitroreductase"/>
</dbReference>